<dbReference type="AlphaFoldDB" id="A0A833PI15"/>
<dbReference type="Proteomes" id="UP000490535">
    <property type="component" value="Unassembled WGS sequence"/>
</dbReference>
<proteinExistence type="predicted"/>
<gene>
    <name evidence="1" type="ORF">GAK29_01438</name>
</gene>
<organism evidence="1 2">
    <name type="scientific">Acinetobacter bereziniae</name>
    <name type="common">Acinetobacter genomosp. 10</name>
    <dbReference type="NCBI Taxonomy" id="106648"/>
    <lineage>
        <taxon>Bacteria</taxon>
        <taxon>Pseudomonadati</taxon>
        <taxon>Pseudomonadota</taxon>
        <taxon>Gammaproteobacteria</taxon>
        <taxon>Moraxellales</taxon>
        <taxon>Moraxellaceae</taxon>
        <taxon>Acinetobacter</taxon>
    </lineage>
</organism>
<sequence>MTYKTETGITFQKAFDAVQWAMRHGKHVDIYKGDKFLRRLV</sequence>
<evidence type="ECO:0000313" key="2">
    <source>
        <dbReference type="Proteomes" id="UP000490535"/>
    </source>
</evidence>
<name>A0A833PI15_ACIBZ</name>
<evidence type="ECO:0000313" key="1">
    <source>
        <dbReference type="EMBL" id="KAF1026176.1"/>
    </source>
</evidence>
<dbReference type="EMBL" id="WNDP01000027">
    <property type="protein sequence ID" value="KAF1026176.1"/>
    <property type="molecule type" value="Genomic_DNA"/>
</dbReference>
<accession>A0A833PI15</accession>
<reference evidence="2" key="1">
    <citation type="journal article" date="2020" name="MBio">
        <title>Horizontal gene transfer to a defensive symbiont with a reduced genome amongst a multipartite beetle microbiome.</title>
        <authorList>
            <person name="Waterworth S.C."/>
            <person name="Florez L.V."/>
            <person name="Rees E.R."/>
            <person name="Hertweck C."/>
            <person name="Kaltenpoth M."/>
            <person name="Kwan J.C."/>
        </authorList>
    </citation>
    <scope>NUCLEOTIDE SEQUENCE [LARGE SCALE GENOMIC DNA]</scope>
</reference>
<comment type="caution">
    <text evidence="1">The sequence shown here is derived from an EMBL/GenBank/DDBJ whole genome shotgun (WGS) entry which is preliminary data.</text>
</comment>
<protein>
    <submittedName>
        <fullName evidence="1">Uncharacterized protein</fullName>
    </submittedName>
</protein>